<dbReference type="InterPro" id="IPR013325">
    <property type="entry name" value="RNA_pol_sigma_r2"/>
</dbReference>
<feature type="domain" description="RNA polymerase sigma factor 70 region 4 type 2" evidence="9">
    <location>
        <begin position="113"/>
        <end position="165"/>
    </location>
</feature>
<dbReference type="HOGENOM" id="CLU_905898_0_0_11"/>
<evidence type="ECO:0000256" key="3">
    <source>
        <dbReference type="ARBA" id="ARBA00023082"/>
    </source>
</evidence>
<keyword evidence="11" id="KW-1185">Reference proteome</keyword>
<dbReference type="GO" id="GO:0006352">
    <property type="term" value="P:DNA-templated transcription initiation"/>
    <property type="evidence" value="ECO:0007669"/>
    <property type="project" value="InterPro"/>
</dbReference>
<dbReference type="Gene3D" id="1.10.10.10">
    <property type="entry name" value="Winged helix-like DNA-binding domain superfamily/Winged helix DNA-binding domain"/>
    <property type="match status" value="1"/>
</dbReference>
<evidence type="ECO:0000256" key="4">
    <source>
        <dbReference type="ARBA" id="ARBA00023125"/>
    </source>
</evidence>
<dbReference type="Pfam" id="PF04542">
    <property type="entry name" value="Sigma70_r2"/>
    <property type="match status" value="1"/>
</dbReference>
<evidence type="ECO:0000313" key="10">
    <source>
        <dbReference type="EMBL" id="EFL25340.1"/>
    </source>
</evidence>
<evidence type="ECO:0000256" key="1">
    <source>
        <dbReference type="ARBA" id="ARBA00010641"/>
    </source>
</evidence>
<keyword evidence="3 6" id="KW-0731">Sigma factor</keyword>
<feature type="domain" description="RNA polymerase sigma-70 region 2" evidence="8">
    <location>
        <begin position="12"/>
        <end position="78"/>
    </location>
</feature>
<evidence type="ECO:0000256" key="5">
    <source>
        <dbReference type="ARBA" id="ARBA00023163"/>
    </source>
</evidence>
<evidence type="ECO:0000256" key="2">
    <source>
        <dbReference type="ARBA" id="ARBA00023015"/>
    </source>
</evidence>
<evidence type="ECO:0000313" key="11">
    <source>
        <dbReference type="Proteomes" id="UP000003963"/>
    </source>
</evidence>
<sequence>MRAGETGAYAELVRAHTPIALRTAALMGAGADAEDVVQDAFVKAYLALGTFKDDAAFRPWLLRIVANQTRNAVRSARRQQMVVDREGAMAGVDPAIPESADPAAMALADERRARLMAALEELSEPQRWVVIYRYLLDLDEGETAAALGWPRGTVKSRLSRALRRLELLLEADEAVRPGEGSGRAEQARQAGQGVRGGIGDGRGRAARRAAGARARAGGATARRPGGRPPGGGPPRGQRVVGNQVVGRQDAGRQDAGRQVAVGRRRDDGRAGAGPDRRDDRGGAGSRGADLARRPDPGGAVVAGAARA</sequence>
<feature type="region of interest" description="Disordered" evidence="7">
    <location>
        <begin position="175"/>
        <end position="307"/>
    </location>
</feature>
<evidence type="ECO:0000259" key="8">
    <source>
        <dbReference type="Pfam" id="PF04542"/>
    </source>
</evidence>
<dbReference type="EMBL" id="GG657754">
    <property type="protein sequence ID" value="EFL25340.1"/>
    <property type="molecule type" value="Genomic_DNA"/>
</dbReference>
<feature type="compositionally biased region" description="Low complexity" evidence="7">
    <location>
        <begin position="183"/>
        <end position="192"/>
    </location>
</feature>
<dbReference type="PROSITE" id="PS01063">
    <property type="entry name" value="SIGMA70_ECF"/>
    <property type="match status" value="1"/>
</dbReference>
<feature type="compositionally biased region" description="Low complexity" evidence="7">
    <location>
        <begin position="208"/>
        <end position="223"/>
    </location>
</feature>
<dbReference type="GO" id="GO:0006950">
    <property type="term" value="P:response to stress"/>
    <property type="evidence" value="ECO:0007669"/>
    <property type="project" value="UniProtKB-ARBA"/>
</dbReference>
<dbReference type="InterPro" id="IPR013249">
    <property type="entry name" value="RNA_pol_sigma70_r4_t2"/>
</dbReference>
<proteinExistence type="inferred from homology"/>
<reference evidence="10 11" key="1">
    <citation type="submission" date="2009-02" db="EMBL/GenBank/DDBJ databases">
        <title>Annotation of Streptomyces hygroscopicus strain ATCC 53653.</title>
        <authorList>
            <consortium name="The Broad Institute Genome Sequencing Platform"/>
            <consortium name="Broad Institute Microbial Sequencing Center"/>
            <person name="Fischbach M."/>
            <person name="Godfrey P."/>
            <person name="Ward D."/>
            <person name="Young S."/>
            <person name="Zeng Q."/>
            <person name="Koehrsen M."/>
            <person name="Alvarado L."/>
            <person name="Berlin A.M."/>
            <person name="Bochicchio J."/>
            <person name="Borenstein D."/>
            <person name="Chapman S.B."/>
            <person name="Chen Z."/>
            <person name="Engels R."/>
            <person name="Freedman E."/>
            <person name="Gellesch M."/>
            <person name="Goldberg J."/>
            <person name="Griggs A."/>
            <person name="Gujja S."/>
            <person name="Heilman E.R."/>
            <person name="Heiman D.I."/>
            <person name="Hepburn T.A."/>
            <person name="Howarth C."/>
            <person name="Jen D."/>
            <person name="Larson L."/>
            <person name="Lewis B."/>
            <person name="Mehta T."/>
            <person name="Park D."/>
            <person name="Pearson M."/>
            <person name="Richards J."/>
            <person name="Roberts A."/>
            <person name="Saif S."/>
            <person name="Shea T.D."/>
            <person name="Shenoy N."/>
            <person name="Sisk P."/>
            <person name="Stolte C."/>
            <person name="Sykes S.N."/>
            <person name="Thomson T."/>
            <person name="Walk T."/>
            <person name="White J."/>
            <person name="Yandava C."/>
            <person name="Straight P."/>
            <person name="Clardy J."/>
            <person name="Hung D."/>
            <person name="Kolter R."/>
            <person name="Mekalanos J."/>
            <person name="Walker S."/>
            <person name="Walsh C.T."/>
            <person name="Wieland-Brown L.C."/>
            <person name="Haas B."/>
            <person name="Nusbaum C."/>
            <person name="Birren B."/>
        </authorList>
    </citation>
    <scope>NUCLEOTIDE SEQUENCE [LARGE SCALE GENOMIC DNA]</scope>
    <source>
        <strain evidence="10 11">ATCC 53653</strain>
    </source>
</reference>
<dbReference type="Gene3D" id="1.10.1740.10">
    <property type="match status" value="1"/>
</dbReference>
<feature type="compositionally biased region" description="Basic and acidic residues" evidence="7">
    <location>
        <begin position="263"/>
        <end position="281"/>
    </location>
</feature>
<dbReference type="Pfam" id="PF08281">
    <property type="entry name" value="Sigma70_r4_2"/>
    <property type="match status" value="1"/>
</dbReference>
<dbReference type="NCBIfam" id="TIGR02937">
    <property type="entry name" value="sigma70-ECF"/>
    <property type="match status" value="1"/>
</dbReference>
<comment type="similarity">
    <text evidence="1 6">Belongs to the sigma-70 factor family. ECF subfamily.</text>
</comment>
<dbReference type="InterPro" id="IPR039425">
    <property type="entry name" value="RNA_pol_sigma-70-like"/>
</dbReference>
<gene>
    <name evidence="10" type="ORF">SSOG_05054</name>
</gene>
<accession>D9WGF2</accession>
<dbReference type="PANTHER" id="PTHR43133">
    <property type="entry name" value="RNA POLYMERASE ECF-TYPE SIGMA FACTO"/>
    <property type="match status" value="1"/>
</dbReference>
<feature type="compositionally biased region" description="Low complexity" evidence="7">
    <location>
        <begin position="235"/>
        <end position="248"/>
    </location>
</feature>
<dbReference type="InterPro" id="IPR036388">
    <property type="entry name" value="WH-like_DNA-bd_sf"/>
</dbReference>
<evidence type="ECO:0000259" key="9">
    <source>
        <dbReference type="Pfam" id="PF08281"/>
    </source>
</evidence>
<evidence type="ECO:0000256" key="7">
    <source>
        <dbReference type="SAM" id="MobiDB-lite"/>
    </source>
</evidence>
<keyword evidence="2 6" id="KW-0805">Transcription regulation</keyword>
<dbReference type="SUPFAM" id="SSF88659">
    <property type="entry name" value="Sigma3 and sigma4 domains of RNA polymerase sigma factors"/>
    <property type="match status" value="1"/>
</dbReference>
<dbReference type="STRING" id="457427.SSOG_05054"/>
<dbReference type="Proteomes" id="UP000003963">
    <property type="component" value="Unassembled WGS sequence"/>
</dbReference>
<dbReference type="InterPro" id="IPR013324">
    <property type="entry name" value="RNA_pol_sigma_r3/r4-like"/>
</dbReference>
<name>D9WGF2_9ACTN</name>
<protein>
    <recommendedName>
        <fullName evidence="6">RNA polymerase sigma factor</fullName>
    </recommendedName>
</protein>
<feature type="compositionally biased region" description="Low complexity" evidence="7">
    <location>
        <begin position="297"/>
        <end position="307"/>
    </location>
</feature>
<keyword evidence="4 6" id="KW-0238">DNA-binding</keyword>
<evidence type="ECO:0000256" key="6">
    <source>
        <dbReference type="RuleBase" id="RU000716"/>
    </source>
</evidence>
<dbReference type="AlphaFoldDB" id="D9WGF2"/>
<dbReference type="SUPFAM" id="SSF88946">
    <property type="entry name" value="Sigma2 domain of RNA polymerase sigma factors"/>
    <property type="match status" value="1"/>
</dbReference>
<dbReference type="GO" id="GO:0003677">
    <property type="term" value="F:DNA binding"/>
    <property type="evidence" value="ECO:0007669"/>
    <property type="project" value="UniProtKB-KW"/>
</dbReference>
<dbReference type="GO" id="GO:0016987">
    <property type="term" value="F:sigma factor activity"/>
    <property type="evidence" value="ECO:0007669"/>
    <property type="project" value="UniProtKB-KW"/>
</dbReference>
<dbReference type="InterPro" id="IPR007627">
    <property type="entry name" value="RNA_pol_sigma70_r2"/>
</dbReference>
<organism evidence="10 11">
    <name type="scientific">Streptomyces himastatinicus ATCC 53653</name>
    <dbReference type="NCBI Taxonomy" id="457427"/>
    <lineage>
        <taxon>Bacteria</taxon>
        <taxon>Bacillati</taxon>
        <taxon>Actinomycetota</taxon>
        <taxon>Actinomycetes</taxon>
        <taxon>Kitasatosporales</taxon>
        <taxon>Streptomycetaceae</taxon>
        <taxon>Streptomyces</taxon>
        <taxon>Streptomyces violaceusniger group</taxon>
    </lineage>
</organism>
<dbReference type="InterPro" id="IPR000838">
    <property type="entry name" value="RNA_pol_sigma70_ECF_CS"/>
</dbReference>
<dbReference type="InterPro" id="IPR014284">
    <property type="entry name" value="RNA_pol_sigma-70_dom"/>
</dbReference>
<keyword evidence="5 6" id="KW-0804">Transcription</keyword>
<dbReference type="PANTHER" id="PTHR43133:SF8">
    <property type="entry name" value="RNA POLYMERASE SIGMA FACTOR HI_1459-RELATED"/>
    <property type="match status" value="1"/>
</dbReference>